<organism evidence="1 2">
    <name type="scientific">Prosthecobacter debontii</name>
    <dbReference type="NCBI Taxonomy" id="48467"/>
    <lineage>
        <taxon>Bacteria</taxon>
        <taxon>Pseudomonadati</taxon>
        <taxon>Verrucomicrobiota</taxon>
        <taxon>Verrucomicrobiia</taxon>
        <taxon>Verrucomicrobiales</taxon>
        <taxon>Verrucomicrobiaceae</taxon>
        <taxon>Prosthecobacter</taxon>
    </lineage>
</organism>
<gene>
    <name evidence="1" type="ORF">SAMN02745166_03139</name>
</gene>
<protein>
    <submittedName>
        <fullName evidence="1">Uncharacterized protein</fullName>
    </submittedName>
</protein>
<sequence>MSTTLDPTRLRWLLKRLHSDFPGVDYATLVRLVMQAEQTSDSDESLEAYCSRVQDMVRKRPEAQQEGLIRSAKIVLHRTVAEPHFS</sequence>
<proteinExistence type="predicted"/>
<dbReference type="EMBL" id="FUYE01000010">
    <property type="protein sequence ID" value="SKB00437.1"/>
    <property type="molecule type" value="Genomic_DNA"/>
</dbReference>
<accession>A0A1T4YF29</accession>
<evidence type="ECO:0000313" key="2">
    <source>
        <dbReference type="Proteomes" id="UP000190774"/>
    </source>
</evidence>
<dbReference type="Proteomes" id="UP000190774">
    <property type="component" value="Unassembled WGS sequence"/>
</dbReference>
<evidence type="ECO:0000313" key="1">
    <source>
        <dbReference type="EMBL" id="SKB00437.1"/>
    </source>
</evidence>
<dbReference type="AlphaFoldDB" id="A0A1T4YF29"/>
<dbReference type="RefSeq" id="WP_139373291.1">
    <property type="nucleotide sequence ID" value="NZ_FUYE01000010.1"/>
</dbReference>
<keyword evidence="2" id="KW-1185">Reference proteome</keyword>
<reference evidence="2" key="1">
    <citation type="submission" date="2017-02" db="EMBL/GenBank/DDBJ databases">
        <authorList>
            <person name="Varghese N."/>
            <person name="Submissions S."/>
        </authorList>
    </citation>
    <scope>NUCLEOTIDE SEQUENCE [LARGE SCALE GENOMIC DNA]</scope>
    <source>
        <strain evidence="2">ATCC 700200</strain>
    </source>
</reference>
<name>A0A1T4YF29_9BACT</name>